<evidence type="ECO:0000313" key="2">
    <source>
        <dbReference type="Proteomes" id="UP001231649"/>
    </source>
</evidence>
<accession>A0ACC2QHY9</accession>
<comment type="caution">
    <text evidence="1">The sequence shown here is derived from an EMBL/GenBank/DDBJ whole genome shotgun (WGS) entry which is preliminary data.</text>
</comment>
<gene>
    <name evidence="1" type="ORF">PYW08_005712</name>
</gene>
<evidence type="ECO:0000313" key="1">
    <source>
        <dbReference type="EMBL" id="KAJ8717313.1"/>
    </source>
</evidence>
<dbReference type="EMBL" id="CM056794">
    <property type="protein sequence ID" value="KAJ8717313.1"/>
    <property type="molecule type" value="Genomic_DNA"/>
</dbReference>
<organism evidence="1 2">
    <name type="scientific">Mythimna loreyi</name>
    <dbReference type="NCBI Taxonomy" id="667449"/>
    <lineage>
        <taxon>Eukaryota</taxon>
        <taxon>Metazoa</taxon>
        <taxon>Ecdysozoa</taxon>
        <taxon>Arthropoda</taxon>
        <taxon>Hexapoda</taxon>
        <taxon>Insecta</taxon>
        <taxon>Pterygota</taxon>
        <taxon>Neoptera</taxon>
        <taxon>Endopterygota</taxon>
        <taxon>Lepidoptera</taxon>
        <taxon>Glossata</taxon>
        <taxon>Ditrysia</taxon>
        <taxon>Noctuoidea</taxon>
        <taxon>Noctuidae</taxon>
        <taxon>Noctuinae</taxon>
        <taxon>Hadenini</taxon>
        <taxon>Mythimna</taxon>
    </lineage>
</organism>
<keyword evidence="2" id="KW-1185">Reference proteome</keyword>
<protein>
    <submittedName>
        <fullName evidence="1">Uncharacterized protein</fullName>
    </submittedName>
</protein>
<proteinExistence type="predicted"/>
<reference evidence="1" key="1">
    <citation type="submission" date="2023-03" db="EMBL/GenBank/DDBJ databases">
        <title>Chromosome-level genomes of two armyworms, Mythimna separata and Mythimna loreyi, provide insights into the biosynthesis and reception of sex pheromones.</title>
        <authorList>
            <person name="Zhao H."/>
        </authorList>
    </citation>
    <scope>NUCLEOTIDE SEQUENCE</scope>
    <source>
        <strain evidence="1">BeijingLab</strain>
    </source>
</reference>
<name>A0ACC2QHY9_9NEOP</name>
<sequence length="892" mass="102471">MDDSQSSDFLSESTDMFCNSPAEPVTMDTVTYKSLVLHTKSAFSGIKNEIKKSTFSVYFSSLLYDCSTSISQSLDFIKDLLAETTLKQNKLKEYLNNAACLLQLLSDLIINVIETAVLSCSTMKTFPIVTGRIIMLVFVHCKNSESLYGGRINCVAQQLRDLFRTCHELQLTYLMVLQKHFIFDITEREEQDVLFEVLDINLKIAEIVETLDVKTMAEQWKAYTVICEKYSNCLMDKKIYSECTRILCSMATNNIRTALEENQEETMVLRSLKISSFALKILLRVCTTFKHAVITDHTSIVELLLYIHFNNEAYLQTMRGKSPQIISLVNSNVTGPVQILLNELMMDDKLVTLICNYDINDISKDDKLLGVILLVISVMKTLVQKGDDQAFKVSKNKLVNVVYNILPHCHIWFNMGLKFKCENSTREIQTYGLYEYLLLQTFALVATLSNEEMNVLERRMVEAVFSTECWSALFSANLWWLLARTSSRQFLLTQVISLSKTYQRLENNHLFANSPQKVHLTHTLTGLFEVMHDEDKTKVYNMFPINEDKNMNLWCCLKLYNLDNAIQLDAEAVVMEKLKYEMRGFMSDENTVDIDELIKVMNLASTCSIIKPEDEMETLLIQAWMKACPKNIPDIAKEINKGTLWYYRYIEGLIALTTAMEHTFRRSSVNLVKVLHIISQIVQSGCKELKLLLINILCKLSNIETYDMNKDLVDAIRTRAFSELLQDADLTVKNKLFNILKKCRSNTLDGIVSKIVNEDNSLRETWNCFKRHGRLKKEDINLKQHLQCTTDFKYCHKCLQDVDEFIGSGSVKIQKSLSNNFDFVDIDSLFDAESDAEPACKKAKLNTNEIEQIIRRLETDASSLSQIKGNMFTTEYLNRIKIVCNKLNNILD</sequence>
<dbReference type="Proteomes" id="UP001231649">
    <property type="component" value="Chromosome 18"/>
</dbReference>